<feature type="transmembrane region" description="Helical" evidence="1">
    <location>
        <begin position="39"/>
        <end position="61"/>
    </location>
</feature>
<keyword evidence="1" id="KW-1133">Transmembrane helix</keyword>
<dbReference type="Proteomes" id="UP001159427">
    <property type="component" value="Unassembled WGS sequence"/>
</dbReference>
<keyword evidence="3" id="KW-1185">Reference proteome</keyword>
<proteinExistence type="predicted"/>
<feature type="transmembrane region" description="Helical" evidence="1">
    <location>
        <begin position="73"/>
        <end position="101"/>
    </location>
</feature>
<protein>
    <submittedName>
        <fullName evidence="2">Uncharacterized protein</fullName>
    </submittedName>
</protein>
<organism evidence="2 3">
    <name type="scientific">Porites evermanni</name>
    <dbReference type="NCBI Taxonomy" id="104178"/>
    <lineage>
        <taxon>Eukaryota</taxon>
        <taxon>Metazoa</taxon>
        <taxon>Cnidaria</taxon>
        <taxon>Anthozoa</taxon>
        <taxon>Hexacorallia</taxon>
        <taxon>Scleractinia</taxon>
        <taxon>Fungiina</taxon>
        <taxon>Poritidae</taxon>
        <taxon>Porites</taxon>
    </lineage>
</organism>
<dbReference type="PANTHER" id="PTHR38585">
    <property type="entry name" value="TRANSMEMBRANE PROTEIN"/>
    <property type="match status" value="1"/>
</dbReference>
<evidence type="ECO:0000313" key="3">
    <source>
        <dbReference type="Proteomes" id="UP001159427"/>
    </source>
</evidence>
<name>A0ABN8T4K3_9CNID</name>
<evidence type="ECO:0000313" key="2">
    <source>
        <dbReference type="EMBL" id="CAH3199255.1"/>
    </source>
</evidence>
<accession>A0ABN8T4K3</accession>
<reference evidence="2 3" key="1">
    <citation type="submission" date="2022-05" db="EMBL/GenBank/DDBJ databases">
        <authorList>
            <consortium name="Genoscope - CEA"/>
            <person name="William W."/>
        </authorList>
    </citation>
    <scope>NUCLEOTIDE SEQUENCE [LARGE SCALE GENOMIC DNA]</scope>
</reference>
<gene>
    <name evidence="2" type="ORF">PEVE_00039645</name>
</gene>
<feature type="transmembrane region" description="Helical" evidence="1">
    <location>
        <begin position="227"/>
        <end position="244"/>
    </location>
</feature>
<sequence length="330" mass="36696">MADEFLQKALQKARIFGDKIWSRVVSTEQKCTQVDMADAVLATALSGITFPLCLGILQTGLFRPLRITSNRRFIGSAFGTVSLLVSGSTASAVFLSSIVLFKEIKGSSLRILTEKLHSFMPNTTVDVEVCSRDIPLCGVASLVVYKIFGGRFRSVLPSSLIHPGAFAKRFIPAKGKRYASDGVKRKLALMGDRLSSYPGEKRASEVSFIEVAEKKNSRTFRKSKKTFFPFLLTFCPLVYLSGAALSLNSKQLLIKTHSSSLRRYHLWLPLPIPLAILRSYVKDKSEKQQSPMKSDNKCQEPDKLQNAILKRILKFLRYGGKDSGEDDDNS</sequence>
<comment type="caution">
    <text evidence="2">The sequence shown here is derived from an EMBL/GenBank/DDBJ whole genome shotgun (WGS) entry which is preliminary data.</text>
</comment>
<dbReference type="PANTHER" id="PTHR38585:SF1">
    <property type="entry name" value="TRANSMEMBRANE PROTEIN"/>
    <property type="match status" value="1"/>
</dbReference>
<feature type="transmembrane region" description="Helical" evidence="1">
    <location>
        <begin position="264"/>
        <end position="281"/>
    </location>
</feature>
<keyword evidence="1" id="KW-0472">Membrane</keyword>
<dbReference type="EMBL" id="CALNXI010007004">
    <property type="protein sequence ID" value="CAH3199255.1"/>
    <property type="molecule type" value="Genomic_DNA"/>
</dbReference>
<keyword evidence="1" id="KW-0812">Transmembrane</keyword>
<evidence type="ECO:0000256" key="1">
    <source>
        <dbReference type="SAM" id="Phobius"/>
    </source>
</evidence>